<sequence>MQIYIHSTLDSTLRKKLQSAFSGKHTVVFRETDDTEAEALEKFGQAQWVLGNVPAGWLSGKNKSLEFWQLDSAGFDKYKHLHLEARTANMGDWFARPCAETIVGGLMALLRGIDALTLLKQNKQWVGHTMRPHLGLLDRSKVVVLGSGTIGMATRSILDGFRCQVKTLARTSPRAELHTKEELLAELPTVDILVNTLPGTADNFVDREVIAAMRPGSIYANVGRGNTTDEAALIEALKSGQLSGAVLDVTQREPLPDDSPLWTLPNVILTQHTGGGQADEDVGKVDLFLRNVENLENGKAIESEVDLTRGY</sequence>
<keyword evidence="5" id="KW-1185">Reference proteome</keyword>
<dbReference type="Pfam" id="PF02826">
    <property type="entry name" value="2-Hacid_dh_C"/>
    <property type="match status" value="1"/>
</dbReference>
<dbReference type="GO" id="GO:0016491">
    <property type="term" value="F:oxidoreductase activity"/>
    <property type="evidence" value="ECO:0007669"/>
    <property type="project" value="UniProtKB-KW"/>
</dbReference>
<dbReference type="AlphaFoldDB" id="A0A7C9BEQ2"/>
<dbReference type="Proteomes" id="UP000479293">
    <property type="component" value="Unassembled WGS sequence"/>
</dbReference>
<evidence type="ECO:0000256" key="1">
    <source>
        <dbReference type="ARBA" id="ARBA00023002"/>
    </source>
</evidence>
<dbReference type="GO" id="GO:0051287">
    <property type="term" value="F:NAD binding"/>
    <property type="evidence" value="ECO:0007669"/>
    <property type="project" value="InterPro"/>
</dbReference>
<feature type="domain" description="D-isomer specific 2-hydroxyacid dehydrogenase NAD-binding" evidence="3">
    <location>
        <begin position="105"/>
        <end position="274"/>
    </location>
</feature>
<dbReference type="SUPFAM" id="SSF51735">
    <property type="entry name" value="NAD(P)-binding Rossmann-fold domains"/>
    <property type="match status" value="1"/>
</dbReference>
<dbReference type="EMBL" id="WHLY01000002">
    <property type="protein sequence ID" value="MPR35798.1"/>
    <property type="molecule type" value="Genomic_DNA"/>
</dbReference>
<dbReference type="Gene3D" id="3.40.50.720">
    <property type="entry name" value="NAD(P)-binding Rossmann-like Domain"/>
    <property type="match status" value="2"/>
</dbReference>
<dbReference type="PANTHER" id="PTHR43333:SF1">
    <property type="entry name" value="D-ISOMER SPECIFIC 2-HYDROXYACID DEHYDROGENASE NAD-BINDING DOMAIN-CONTAINING PROTEIN"/>
    <property type="match status" value="1"/>
</dbReference>
<protein>
    <submittedName>
        <fullName evidence="4">D-2-hydroxyacid dehydrogenase</fullName>
    </submittedName>
</protein>
<name>A0A7C9BEQ2_9BACT</name>
<evidence type="ECO:0000259" key="3">
    <source>
        <dbReference type="Pfam" id="PF02826"/>
    </source>
</evidence>
<dbReference type="RefSeq" id="WP_152763151.1">
    <property type="nucleotide sequence ID" value="NZ_WHLY01000002.1"/>
</dbReference>
<keyword evidence="2" id="KW-0520">NAD</keyword>
<evidence type="ECO:0000256" key="2">
    <source>
        <dbReference type="ARBA" id="ARBA00023027"/>
    </source>
</evidence>
<keyword evidence="1" id="KW-0560">Oxidoreductase</keyword>
<dbReference type="CDD" id="cd05300">
    <property type="entry name" value="2-Hacid_dh_1"/>
    <property type="match status" value="1"/>
</dbReference>
<dbReference type="InterPro" id="IPR006140">
    <property type="entry name" value="D-isomer_DH_NAD-bd"/>
</dbReference>
<dbReference type="InterPro" id="IPR036291">
    <property type="entry name" value="NAD(P)-bd_dom_sf"/>
</dbReference>
<accession>A0A7C9BEQ2</accession>
<comment type="caution">
    <text evidence="4">The sequence shown here is derived from an EMBL/GenBank/DDBJ whole genome shotgun (WGS) entry which is preliminary data.</text>
</comment>
<dbReference type="PANTHER" id="PTHR43333">
    <property type="entry name" value="2-HACID_DH_C DOMAIN-CONTAINING PROTEIN"/>
    <property type="match status" value="1"/>
</dbReference>
<proteinExistence type="predicted"/>
<reference evidence="4 5" key="1">
    <citation type="submission" date="2019-10" db="EMBL/GenBank/DDBJ databases">
        <title>Draft Genome Sequence of Cytophagaceae sp. SJW1-29.</title>
        <authorList>
            <person name="Choi A."/>
        </authorList>
    </citation>
    <scope>NUCLEOTIDE SEQUENCE [LARGE SCALE GENOMIC DNA]</scope>
    <source>
        <strain evidence="4 5">SJW1-29</strain>
    </source>
</reference>
<evidence type="ECO:0000313" key="4">
    <source>
        <dbReference type="EMBL" id="MPR35798.1"/>
    </source>
</evidence>
<gene>
    <name evidence="4" type="ORF">GBK04_21215</name>
</gene>
<organism evidence="4 5">
    <name type="scientific">Salmonirosea aquatica</name>
    <dbReference type="NCBI Taxonomy" id="2654236"/>
    <lineage>
        <taxon>Bacteria</taxon>
        <taxon>Pseudomonadati</taxon>
        <taxon>Bacteroidota</taxon>
        <taxon>Cytophagia</taxon>
        <taxon>Cytophagales</taxon>
        <taxon>Spirosomataceae</taxon>
        <taxon>Salmonirosea</taxon>
    </lineage>
</organism>
<evidence type="ECO:0000313" key="5">
    <source>
        <dbReference type="Proteomes" id="UP000479293"/>
    </source>
</evidence>